<accession>A0ACB9FWE7</accession>
<name>A0ACB9FWE7_9ASTR</name>
<dbReference type="Proteomes" id="UP001056120">
    <property type="component" value="Linkage Group LG16"/>
</dbReference>
<sequence length="117" mass="13232">MELMDGAFRLLRVTLIVGEIDRGTILIMQVLVIANPANTNALILKEFAPLIPEDNITSLRENGDRFGTEGVTPKMLTFMWDLRKVHELSCPALLRRIGEALDEQERISLTSRKHIGY</sequence>
<evidence type="ECO:0000313" key="2">
    <source>
        <dbReference type="Proteomes" id="UP001056120"/>
    </source>
</evidence>
<keyword evidence="2" id="KW-1185">Reference proteome</keyword>
<proteinExistence type="predicted"/>
<organism evidence="1 2">
    <name type="scientific">Smallanthus sonchifolius</name>
    <dbReference type="NCBI Taxonomy" id="185202"/>
    <lineage>
        <taxon>Eukaryota</taxon>
        <taxon>Viridiplantae</taxon>
        <taxon>Streptophyta</taxon>
        <taxon>Embryophyta</taxon>
        <taxon>Tracheophyta</taxon>
        <taxon>Spermatophyta</taxon>
        <taxon>Magnoliopsida</taxon>
        <taxon>eudicotyledons</taxon>
        <taxon>Gunneridae</taxon>
        <taxon>Pentapetalae</taxon>
        <taxon>asterids</taxon>
        <taxon>campanulids</taxon>
        <taxon>Asterales</taxon>
        <taxon>Asteraceae</taxon>
        <taxon>Asteroideae</taxon>
        <taxon>Heliantheae alliance</taxon>
        <taxon>Millerieae</taxon>
        <taxon>Smallanthus</taxon>
    </lineage>
</organism>
<reference evidence="1 2" key="2">
    <citation type="journal article" date="2022" name="Mol. Ecol. Resour.">
        <title>The genomes of chicory, endive, great burdock and yacon provide insights into Asteraceae paleo-polyploidization history and plant inulin production.</title>
        <authorList>
            <person name="Fan W."/>
            <person name="Wang S."/>
            <person name="Wang H."/>
            <person name="Wang A."/>
            <person name="Jiang F."/>
            <person name="Liu H."/>
            <person name="Zhao H."/>
            <person name="Xu D."/>
            <person name="Zhang Y."/>
        </authorList>
    </citation>
    <scope>NUCLEOTIDE SEQUENCE [LARGE SCALE GENOMIC DNA]</scope>
    <source>
        <strain evidence="2">cv. Yunnan</strain>
        <tissue evidence="1">Leaves</tissue>
    </source>
</reference>
<comment type="caution">
    <text evidence="1">The sequence shown here is derived from an EMBL/GenBank/DDBJ whole genome shotgun (WGS) entry which is preliminary data.</text>
</comment>
<dbReference type="EMBL" id="CM042033">
    <property type="protein sequence ID" value="KAI3775113.1"/>
    <property type="molecule type" value="Genomic_DNA"/>
</dbReference>
<reference evidence="2" key="1">
    <citation type="journal article" date="2022" name="Mol. Ecol. Resour.">
        <title>The genomes of chicory, endive, great burdock and yacon provide insights into Asteraceae palaeo-polyploidization history and plant inulin production.</title>
        <authorList>
            <person name="Fan W."/>
            <person name="Wang S."/>
            <person name="Wang H."/>
            <person name="Wang A."/>
            <person name="Jiang F."/>
            <person name="Liu H."/>
            <person name="Zhao H."/>
            <person name="Xu D."/>
            <person name="Zhang Y."/>
        </authorList>
    </citation>
    <scope>NUCLEOTIDE SEQUENCE [LARGE SCALE GENOMIC DNA]</scope>
    <source>
        <strain evidence="2">cv. Yunnan</strain>
    </source>
</reference>
<evidence type="ECO:0000313" key="1">
    <source>
        <dbReference type="EMBL" id="KAI3775113.1"/>
    </source>
</evidence>
<gene>
    <name evidence="1" type="ORF">L1987_49681</name>
</gene>
<protein>
    <submittedName>
        <fullName evidence="1">Uncharacterized protein</fullName>
    </submittedName>
</protein>